<protein>
    <submittedName>
        <fullName evidence="2">Uncharacterized protein</fullName>
    </submittedName>
</protein>
<dbReference type="InterPro" id="IPR053029">
    <property type="entry name" value="RNA_pol_I-specific_init_factor"/>
</dbReference>
<dbReference type="InterPro" id="IPR007224">
    <property type="entry name" value="TIF_Rrn11"/>
</dbReference>
<dbReference type="GO" id="GO:0042790">
    <property type="term" value="P:nucleolar large rRNA transcription by RNA polymerase I"/>
    <property type="evidence" value="ECO:0007669"/>
    <property type="project" value="TreeGrafter"/>
</dbReference>
<keyword evidence="3" id="KW-1185">Reference proteome</keyword>
<sequence length="353" mass="40398">MFAPVYRPPRSQQSYLTRHHEQAQKKRRPSLDEGEDSDLPDSPDISTPPFKPIAPDDPYLTAGYSREKTLPPFPFPHAPVESERPVQVSLDEELFCLKPTVHKLDTQAGDAYLTKRQHLDNLTALLHRSVTTSDWNRASRIIGLLLRSDFNGAIDLRRHGRWAIAGEILMRREQSLDADNQAQSVDRSSGFEDTRKYYERMILQYPHTSRTSSSFSAATIYPSLFNVWVYEVQQRSKVGREACQRRPSSSSSLSSCESTDDKDDVSKIRLKELEEAEPIATRLDDLLLSPPYDTDVKLLHLRAMIGSWLSDLYTSAADSVHSADLQRDHYRQSNQREKDRAEDLLDRIAQRTI</sequence>
<dbReference type="GO" id="GO:0001164">
    <property type="term" value="F:RNA polymerase I core promoter sequence-specific DNA binding"/>
    <property type="evidence" value="ECO:0007669"/>
    <property type="project" value="InterPro"/>
</dbReference>
<dbReference type="OrthoDB" id="2159786at2759"/>
<evidence type="ECO:0000313" key="3">
    <source>
        <dbReference type="Proteomes" id="UP000503462"/>
    </source>
</evidence>
<reference evidence="2 3" key="1">
    <citation type="journal article" date="2016" name="Sci. Rep.">
        <title>Peltaster fructicola genome reveals evolution from an invasive phytopathogen to an ectophytic parasite.</title>
        <authorList>
            <person name="Xu C."/>
            <person name="Chen H."/>
            <person name="Gleason M.L."/>
            <person name="Xu J.R."/>
            <person name="Liu H."/>
            <person name="Zhang R."/>
            <person name="Sun G."/>
        </authorList>
    </citation>
    <scope>NUCLEOTIDE SEQUENCE [LARGE SCALE GENOMIC DNA]</scope>
    <source>
        <strain evidence="2 3">LNHT1506</strain>
    </source>
</reference>
<feature type="compositionally biased region" description="Acidic residues" evidence="1">
    <location>
        <begin position="32"/>
        <end position="41"/>
    </location>
</feature>
<feature type="compositionally biased region" description="Low complexity" evidence="1">
    <location>
        <begin position="248"/>
        <end position="257"/>
    </location>
</feature>
<feature type="region of interest" description="Disordered" evidence="1">
    <location>
        <begin position="1"/>
        <end position="66"/>
    </location>
</feature>
<gene>
    <name evidence="2" type="ORF">AMS68_006004</name>
</gene>
<proteinExistence type="predicted"/>
<dbReference type="GO" id="GO:0070860">
    <property type="term" value="C:RNA polymerase I core factor complex"/>
    <property type="evidence" value="ECO:0007669"/>
    <property type="project" value="TreeGrafter"/>
</dbReference>
<dbReference type="AlphaFoldDB" id="A0A6H0Y0F9"/>
<accession>A0A6H0Y0F9</accession>
<evidence type="ECO:0000313" key="2">
    <source>
        <dbReference type="EMBL" id="QIX00487.1"/>
    </source>
</evidence>
<dbReference type="Proteomes" id="UP000503462">
    <property type="component" value="Chromosome 4"/>
</dbReference>
<dbReference type="PANTHER" id="PTHR28244">
    <property type="entry name" value="RNA POLYMERASE I-SPECIFIC TRANSCRIPTION INITIATION FACTOR RRN11"/>
    <property type="match status" value="1"/>
</dbReference>
<dbReference type="EMBL" id="CP051142">
    <property type="protein sequence ID" value="QIX00487.1"/>
    <property type="molecule type" value="Genomic_DNA"/>
</dbReference>
<dbReference type="Pfam" id="PF04090">
    <property type="entry name" value="Rrn11"/>
    <property type="match status" value="1"/>
</dbReference>
<name>A0A6H0Y0F9_9PEZI</name>
<dbReference type="GO" id="GO:0001181">
    <property type="term" value="F:RNA polymerase I general transcription initiation factor activity"/>
    <property type="evidence" value="ECO:0007669"/>
    <property type="project" value="InterPro"/>
</dbReference>
<dbReference type="PANTHER" id="PTHR28244:SF1">
    <property type="entry name" value="RNA POLYMERASE I-SPECIFIC TRANSCRIPTION INITIATION FACTOR RRN11"/>
    <property type="match status" value="1"/>
</dbReference>
<evidence type="ECO:0000256" key="1">
    <source>
        <dbReference type="SAM" id="MobiDB-lite"/>
    </source>
</evidence>
<organism evidence="2 3">
    <name type="scientific">Peltaster fructicola</name>
    <dbReference type="NCBI Taxonomy" id="286661"/>
    <lineage>
        <taxon>Eukaryota</taxon>
        <taxon>Fungi</taxon>
        <taxon>Dikarya</taxon>
        <taxon>Ascomycota</taxon>
        <taxon>Pezizomycotina</taxon>
        <taxon>Dothideomycetes</taxon>
        <taxon>Dothideomycetes incertae sedis</taxon>
        <taxon>Peltaster</taxon>
    </lineage>
</organism>
<dbReference type="GO" id="GO:0017025">
    <property type="term" value="F:TBP-class protein binding"/>
    <property type="evidence" value="ECO:0007669"/>
    <property type="project" value="TreeGrafter"/>
</dbReference>
<feature type="region of interest" description="Disordered" evidence="1">
    <location>
        <begin position="239"/>
        <end position="261"/>
    </location>
</feature>